<dbReference type="RefSeq" id="WP_014220469.1">
    <property type="nucleotide sequence ID" value="NZ_LWBO01000004.1"/>
</dbReference>
<organism evidence="2 3">
    <name type="scientific">Niastella koreensis</name>
    <dbReference type="NCBI Taxonomy" id="354356"/>
    <lineage>
        <taxon>Bacteria</taxon>
        <taxon>Pseudomonadati</taxon>
        <taxon>Bacteroidota</taxon>
        <taxon>Chitinophagia</taxon>
        <taxon>Chitinophagales</taxon>
        <taxon>Chitinophagaceae</taxon>
        <taxon>Niastella</taxon>
    </lineage>
</organism>
<evidence type="ECO:0000313" key="3">
    <source>
        <dbReference type="Proteomes" id="UP000192277"/>
    </source>
</evidence>
<evidence type="ECO:0000313" key="2">
    <source>
        <dbReference type="EMBL" id="OQP52414.1"/>
    </source>
</evidence>
<dbReference type="EMBL" id="LWBO01000004">
    <property type="protein sequence ID" value="OQP52414.1"/>
    <property type="molecule type" value="Genomic_DNA"/>
</dbReference>
<protein>
    <submittedName>
        <fullName evidence="2">Uncharacterized protein</fullName>
    </submittedName>
</protein>
<sequence>MSGKQDNKKRTKSQPYVNKKSADLGESKAGSKDSLKKEAPRLERSYSELGLMRSNSVGDLKSLLKHEERNPANSEHTAMAVKDRKYFSVIGVFSREASKNFGKAWQLKMFTGSAEQRMTDDSMTGVTREDIAAKDALQSRTLVSTNLEEQVQALFKNKTVPHVIAVIEGKEERDTFKLKTEVPVTDEEKDPSLAVKSGKKTKSIELGYRKMGFSQGFTSKGAKDRKQNMTLYVRDDLHRAYTWSEVKVARNSEKIPCVAVDYKTKDGKKYRSLIVHIPNIFVKSQTEVALTNAAFSKYAAKVKKEEGVIVTNYLGDTNFKKPFFDNSTPSMGGLLPNKKALNPKSSGAKDNTSFMQNVPLGKGEEGYSVMQPSTSNYIFLTTDGDNKEATDHPSTLNYVAHKSPIADRYPKAISGYYRLKQVVQKLINPASS</sequence>
<feature type="region of interest" description="Disordered" evidence="1">
    <location>
        <begin position="1"/>
        <end position="47"/>
    </location>
</feature>
<keyword evidence="3" id="KW-1185">Reference proteome</keyword>
<feature type="compositionally biased region" description="Basic and acidic residues" evidence="1">
    <location>
        <begin position="20"/>
        <end position="46"/>
    </location>
</feature>
<name>A0ABX3P2G7_9BACT</name>
<reference evidence="2 3" key="1">
    <citation type="submission" date="2016-04" db="EMBL/GenBank/DDBJ databases">
        <authorList>
            <person name="Chen L."/>
            <person name="Zhuang W."/>
            <person name="Wang G."/>
        </authorList>
    </citation>
    <scope>NUCLEOTIDE SEQUENCE [LARGE SCALE GENOMIC DNA]</scope>
    <source>
        <strain evidence="3">GR20</strain>
    </source>
</reference>
<comment type="caution">
    <text evidence="2">The sequence shown here is derived from an EMBL/GenBank/DDBJ whole genome shotgun (WGS) entry which is preliminary data.</text>
</comment>
<accession>A0ABX3P2G7</accession>
<evidence type="ECO:0000256" key="1">
    <source>
        <dbReference type="SAM" id="MobiDB-lite"/>
    </source>
</evidence>
<gene>
    <name evidence="2" type="ORF">A4D02_24820</name>
</gene>
<dbReference type="Proteomes" id="UP000192277">
    <property type="component" value="Unassembled WGS sequence"/>
</dbReference>
<proteinExistence type="predicted"/>